<dbReference type="AlphaFoldDB" id="A0AAQ4CV34"/>
<dbReference type="SMART" id="SM00670">
    <property type="entry name" value="PINc"/>
    <property type="match status" value="1"/>
</dbReference>
<gene>
    <name evidence="2" type="ORF">SACC_26820</name>
</gene>
<sequence>MIELRIVMDSYAWIEFFLGSDKGKKVFEILSSVDEILTPDLVLAEIGRKYIREGVDEKTAIERLKFIEENSVILCINSELSVEGAMAYIELLSKAKSEGKNKPSLTDSVLLAISRKYTAKIVTGDEIFKGINEVIFI</sequence>
<dbReference type="Proteomes" id="UP001319921">
    <property type="component" value="Chromosome"/>
</dbReference>
<protein>
    <recommendedName>
        <fullName evidence="1">PIN domain-containing protein</fullName>
    </recommendedName>
</protein>
<evidence type="ECO:0000313" key="3">
    <source>
        <dbReference type="Proteomes" id="UP001319921"/>
    </source>
</evidence>
<reference evidence="2 3" key="1">
    <citation type="journal article" date="2022" name="Microbiol. Resour. Announc.">
        <title>Complete Genome Sequence of the Hyperthermophilic and Acidophilic Archaeon Saccharolobus caldissimus Strain HS-3T.</title>
        <authorList>
            <person name="Sakai H.D."/>
            <person name="Kurosawa N."/>
        </authorList>
    </citation>
    <scope>NUCLEOTIDE SEQUENCE [LARGE SCALE GENOMIC DNA]</scope>
    <source>
        <strain evidence="2 3">JCM32116</strain>
    </source>
</reference>
<dbReference type="Pfam" id="PF01850">
    <property type="entry name" value="PIN"/>
    <property type="match status" value="1"/>
</dbReference>
<dbReference type="InterPro" id="IPR029060">
    <property type="entry name" value="PIN-like_dom_sf"/>
</dbReference>
<name>A0AAQ4CV34_9CREN</name>
<dbReference type="KEGG" id="scas:SACC_26820"/>
<evidence type="ECO:0000259" key="1">
    <source>
        <dbReference type="SMART" id="SM00670"/>
    </source>
</evidence>
<dbReference type="EMBL" id="AP025226">
    <property type="protein sequence ID" value="BDB99665.1"/>
    <property type="molecule type" value="Genomic_DNA"/>
</dbReference>
<keyword evidence="3" id="KW-1185">Reference proteome</keyword>
<proteinExistence type="predicted"/>
<organism evidence="2 3">
    <name type="scientific">Saccharolobus caldissimus</name>
    <dbReference type="NCBI Taxonomy" id="1702097"/>
    <lineage>
        <taxon>Archaea</taxon>
        <taxon>Thermoproteota</taxon>
        <taxon>Thermoprotei</taxon>
        <taxon>Sulfolobales</taxon>
        <taxon>Sulfolobaceae</taxon>
        <taxon>Saccharolobus</taxon>
    </lineage>
</organism>
<dbReference type="SUPFAM" id="SSF88723">
    <property type="entry name" value="PIN domain-like"/>
    <property type="match status" value="1"/>
</dbReference>
<feature type="domain" description="PIN" evidence="1">
    <location>
        <begin position="4"/>
        <end position="130"/>
    </location>
</feature>
<dbReference type="InterPro" id="IPR002716">
    <property type="entry name" value="PIN_dom"/>
</dbReference>
<evidence type="ECO:0000313" key="2">
    <source>
        <dbReference type="EMBL" id="BDB99665.1"/>
    </source>
</evidence>
<dbReference type="Gene3D" id="3.40.50.1010">
    <property type="entry name" value="5'-nuclease"/>
    <property type="match status" value="1"/>
</dbReference>
<accession>A0AAQ4CV34</accession>